<dbReference type="AlphaFoldDB" id="A0A077ENE0"/>
<organism evidence="1 2">
    <name type="scientific">Elizabethkingia anophelis NUHP1</name>
    <dbReference type="NCBI Taxonomy" id="1338011"/>
    <lineage>
        <taxon>Bacteria</taxon>
        <taxon>Pseudomonadati</taxon>
        <taxon>Bacteroidota</taxon>
        <taxon>Flavobacteriia</taxon>
        <taxon>Flavobacteriales</taxon>
        <taxon>Weeksellaceae</taxon>
        <taxon>Elizabethkingia</taxon>
    </lineage>
</organism>
<sequence length="257" mass="30992">MKQGSLVIIAKEINNDILNYYINNSVSIDIFVVSPECTPNIQNKYPSIRFINDHDILDRSNYKEIEKTNRPNWYYQQFLKYSVVIHLYKEFNYELIHILDGDSFIRKDIFLNEKIFYTSKNIEGPYKKFINKLGIKVQDDKNFISNQMCFRPKYLIEMLDEISNGKNWISYFLKVIIENKDHEYWFSEYQLYACYIKHTHSIEETPLKVFRRLDLIEVPVEAALKKYFVVAKEIHHKRDFLRMIRAYIYYILGKNLG</sequence>
<dbReference type="STRING" id="1338011.BD94_3290"/>
<name>A0A077ENE0_9FLAO</name>
<evidence type="ECO:0000313" key="1">
    <source>
        <dbReference type="EMBL" id="AIL47065.1"/>
    </source>
</evidence>
<accession>A0A077ENE0</accession>
<dbReference type="HOGENOM" id="CLU_1080665_0_0_10"/>
<evidence type="ECO:0000313" key="2">
    <source>
        <dbReference type="Proteomes" id="UP000028933"/>
    </source>
</evidence>
<protein>
    <submittedName>
        <fullName evidence="1">Uncharacterized protein</fullName>
    </submittedName>
</protein>
<gene>
    <name evidence="1" type="ORF">BD94_3290</name>
</gene>
<dbReference type="RefSeq" id="WP_024565945.1">
    <property type="nucleotide sequence ID" value="NZ_CP007547.1"/>
</dbReference>
<dbReference type="EMBL" id="CP007547">
    <property type="protein sequence ID" value="AIL47065.1"/>
    <property type="molecule type" value="Genomic_DNA"/>
</dbReference>
<reference evidence="1 2" key="1">
    <citation type="journal article" date="2013" name="Lancet">
        <title>First case of E anophelis outbreak in an intensive-care unit.</title>
        <authorList>
            <person name="Teo J."/>
            <person name="Tan S.Y."/>
            <person name="Tay M."/>
            <person name="Ding Y."/>
            <person name="Kjelleberg S."/>
            <person name="Givskov M."/>
            <person name="Lin R.T."/>
            <person name="Yang L."/>
        </authorList>
    </citation>
    <scope>NUCLEOTIDE SEQUENCE [LARGE SCALE GENOMIC DNA]</scope>
    <source>
        <strain evidence="1 2">NUHP1</strain>
    </source>
</reference>
<proteinExistence type="predicted"/>
<dbReference type="Proteomes" id="UP000028933">
    <property type="component" value="Chromosome"/>
</dbReference>
<dbReference type="KEGG" id="eao:BD94_3290"/>